<evidence type="ECO:0000313" key="1">
    <source>
        <dbReference type="EMBL" id="KFD64269.1"/>
    </source>
</evidence>
<protein>
    <submittedName>
        <fullName evidence="1">Uncharacterized protein</fullName>
    </submittedName>
</protein>
<gene>
    <name evidence="1" type="ORF">M514_23553</name>
</gene>
<organism evidence="1">
    <name type="scientific">Trichuris suis</name>
    <name type="common">pig whipworm</name>
    <dbReference type="NCBI Taxonomy" id="68888"/>
    <lineage>
        <taxon>Eukaryota</taxon>
        <taxon>Metazoa</taxon>
        <taxon>Ecdysozoa</taxon>
        <taxon>Nematoda</taxon>
        <taxon>Enoplea</taxon>
        <taxon>Dorylaimia</taxon>
        <taxon>Trichinellida</taxon>
        <taxon>Trichuridae</taxon>
        <taxon>Trichuris</taxon>
    </lineage>
</organism>
<reference evidence="1" key="1">
    <citation type="journal article" date="2014" name="Nat. Genet.">
        <title>Genome and transcriptome of the porcine whipworm Trichuris suis.</title>
        <authorList>
            <person name="Jex A.R."/>
            <person name="Nejsum P."/>
            <person name="Schwarz E.M."/>
            <person name="Hu L."/>
            <person name="Young N.D."/>
            <person name="Hall R.S."/>
            <person name="Korhonen P.K."/>
            <person name="Liao S."/>
            <person name="Thamsborg S."/>
            <person name="Xia J."/>
            <person name="Xu P."/>
            <person name="Wang S."/>
            <person name="Scheerlinck J.P."/>
            <person name="Hofmann A."/>
            <person name="Sternberg P.W."/>
            <person name="Wang J."/>
            <person name="Gasser R.B."/>
        </authorList>
    </citation>
    <scope>NUCLEOTIDE SEQUENCE [LARGE SCALE GENOMIC DNA]</scope>
    <source>
        <strain evidence="1">DCEP-RM93F</strain>
    </source>
</reference>
<proteinExistence type="predicted"/>
<dbReference type="AlphaFoldDB" id="A0A085N473"/>
<dbReference type="EMBL" id="KL367558">
    <property type="protein sequence ID" value="KFD64269.1"/>
    <property type="molecule type" value="Genomic_DNA"/>
</dbReference>
<name>A0A085N473_9BILA</name>
<dbReference type="Proteomes" id="UP000030758">
    <property type="component" value="Unassembled WGS sequence"/>
</dbReference>
<accession>A0A085N473</accession>
<sequence>MPGGHEIGKIPILTDVQTPSGGGACVQDAMWNDCVLGWGFTVESLHKKSLLTADILFLSLRTRLSSEQSFIFVRYVTLFLSKLFYDLVNIDMSFPQQTFPPLMPGFNIALCSREAAFHAFQY</sequence>